<comment type="caution">
    <text evidence="1">The sequence shown here is derived from an EMBL/GenBank/DDBJ whole genome shotgun (WGS) entry which is preliminary data.</text>
</comment>
<organism evidence="1 2">
    <name type="scientific">Arcicella aquatica</name>
    <dbReference type="NCBI Taxonomy" id="217141"/>
    <lineage>
        <taxon>Bacteria</taxon>
        <taxon>Pseudomonadati</taxon>
        <taxon>Bacteroidota</taxon>
        <taxon>Cytophagia</taxon>
        <taxon>Cytophagales</taxon>
        <taxon>Flectobacillaceae</taxon>
        <taxon>Arcicella</taxon>
    </lineage>
</organism>
<keyword evidence="2" id="KW-1185">Reference proteome</keyword>
<evidence type="ECO:0000313" key="2">
    <source>
        <dbReference type="Proteomes" id="UP001304671"/>
    </source>
</evidence>
<sequence>MSNYQHTFTLRQHTPMIHFQADEEGAFVRVSELKPAFDRYLWEKVWTPEDDIESKAEMLICYTDAQREEIIKTVKEKNYQWDDWSLNYSVEIEDINESKRKISNIDKFPCYFADLGKAENKPKFVFYEPDFSIKFTCFDETLLKVIIQYFPTFLSRTNFGARKSKGFGSFTVIDTLSQSPILPKTTIKGLYSFEVKNMDDKTFRALFEHIDLFWKVLRNGIDVPLKIPSALGKWVDSKGLHFDKSTLKKYVDNSINKNATSDQNTKKNILYRDLLGLASTTEWHFQRITMDKTSTNTEQKIDRIMSPILIKPIRQASSSNYTVYLVVPLLNNEVLSKEFRIELKNKSGNIGLPTTFKTSNDATTLRLFMDYAVGTYKNTFLADYKRDNRPDVNKIKVVFGSLRKITQP</sequence>
<protein>
    <submittedName>
        <fullName evidence="1">Uncharacterized protein</fullName>
    </submittedName>
</protein>
<name>A0ABU5QUD4_9BACT</name>
<proteinExistence type="predicted"/>
<evidence type="ECO:0000313" key="1">
    <source>
        <dbReference type="EMBL" id="MEA5260334.1"/>
    </source>
</evidence>
<dbReference type="Proteomes" id="UP001304671">
    <property type="component" value="Unassembled WGS sequence"/>
</dbReference>
<gene>
    <name evidence="1" type="ORF">VB264_21220</name>
</gene>
<reference evidence="1 2" key="1">
    <citation type="submission" date="2023-12" db="EMBL/GenBank/DDBJ databases">
        <title>Novel species of the genus Arcicella isolated from rivers.</title>
        <authorList>
            <person name="Lu H."/>
        </authorList>
    </citation>
    <scope>NUCLEOTIDE SEQUENCE [LARGE SCALE GENOMIC DNA]</scope>
    <source>
        <strain evidence="1 2">LMG 21963</strain>
    </source>
</reference>
<dbReference type="EMBL" id="JAYFUL010000051">
    <property type="protein sequence ID" value="MEA5260334.1"/>
    <property type="molecule type" value="Genomic_DNA"/>
</dbReference>
<accession>A0ABU5QUD4</accession>
<dbReference type="RefSeq" id="WP_323252753.1">
    <property type="nucleotide sequence ID" value="NZ_JAYFUL010000051.1"/>
</dbReference>